<dbReference type="SUPFAM" id="SSF49777">
    <property type="entry name" value="PEBP-like"/>
    <property type="match status" value="1"/>
</dbReference>
<dbReference type="InterPro" id="IPR005247">
    <property type="entry name" value="YbhB_YbcL/LppC-like"/>
</dbReference>
<dbReference type="Pfam" id="PF13202">
    <property type="entry name" value="EF-hand_5"/>
    <property type="match status" value="2"/>
</dbReference>
<dbReference type="InterPro" id="IPR018247">
    <property type="entry name" value="EF_Hand_1_Ca_BS"/>
</dbReference>
<dbReference type="InterPro" id="IPR036610">
    <property type="entry name" value="PEBP-like_sf"/>
</dbReference>
<keyword evidence="6" id="KW-1185">Reference proteome</keyword>
<dbReference type="EMBL" id="JACHIG010000013">
    <property type="protein sequence ID" value="MBB5035118.1"/>
    <property type="molecule type" value="Genomic_DNA"/>
</dbReference>
<dbReference type="InterPro" id="IPR011992">
    <property type="entry name" value="EF-hand-dom_pair"/>
</dbReference>
<reference evidence="5 6" key="1">
    <citation type="submission" date="2020-08" db="EMBL/GenBank/DDBJ databases">
        <title>Genomic Encyclopedia of Type Strains, Phase IV (KMG-IV): sequencing the most valuable type-strain genomes for metagenomic binning, comparative biology and taxonomic classification.</title>
        <authorList>
            <person name="Goeker M."/>
        </authorList>
    </citation>
    <scope>NUCLEOTIDE SEQUENCE [LARGE SCALE GENOMIC DNA]</scope>
    <source>
        <strain evidence="5 6">DSM 12252</strain>
    </source>
</reference>
<dbReference type="PANTHER" id="PTHR30289:SF8">
    <property type="entry name" value="YHYH DOMAIN-CONTAINING PROTEIN"/>
    <property type="match status" value="1"/>
</dbReference>
<dbReference type="GO" id="GO:0005509">
    <property type="term" value="F:calcium ion binding"/>
    <property type="evidence" value="ECO:0007669"/>
    <property type="project" value="InterPro"/>
</dbReference>
<organism evidence="5 6">
    <name type="scientific">Prosthecobacter vanneervenii</name>
    <dbReference type="NCBI Taxonomy" id="48466"/>
    <lineage>
        <taxon>Bacteria</taxon>
        <taxon>Pseudomonadati</taxon>
        <taxon>Verrucomicrobiota</taxon>
        <taxon>Verrucomicrobiia</taxon>
        <taxon>Verrucomicrobiales</taxon>
        <taxon>Verrucomicrobiaceae</taxon>
        <taxon>Prosthecobacter</taxon>
    </lineage>
</organism>
<proteinExistence type="predicted"/>
<sequence>MKTPSPLCFFIGLLTSTAAFGHTWKAGNTADKEVLRQHILEEWMQHQKSTSVSEPEQGVSANVRVAANSPAIQLAAAAAANAASAPMAAKAFMTFPKLELKWDKDFLYVGSNGWPDHNMMVGITAWQQQVPLPQAYFGDNAWRIPLKPVPAKAPAVVEGHFLRGAIALAVNGIPIFNPQNNRGEVSYEIGELDQWGGHCGRADDYHYHIAPLHLQTVVGKSMPIAYALDGYPIYGLTEPDGSPVGKLDECHGHEDAKVGYHYHASTKRPYLQSAFHGEVVEAEGQVDPQPRAQPVRPDTAPLRGAEITGFESTGSNSYRLSYQVGSEKRWISYSVNSDGIYPFEFNNGREGTVKEVYTSRGGGGGRGPGGGGGKGKGMGKGKGGPGKGMRPDESPPAPPKEAPRPTQPQASSNLMDVNGDGIVTAQEFADNVKREFAANRSGGTLAAAMAKARSEFTALDRNGDGRLDVGELPAASATPSAQPMERRGGVPSASQASGFVLTSPEVEEGGNLPADYTGDGSGATLPLEWRGAPAGTKSYALIMDHLAPGNEMKSYWVMWDIPDGTTSLPKNAKGVGKLGVGFKGEEGYEPPHSQGPGEKTYVLHVYALSAEPKPKATGRGGVTREDLLAAMDGKILAQADLSVVYSRGGAPAGGGAGPSGMPAGTTTTAPGGATQPMPAQGGGGGQQGGQRKPWMQMHGAELDGNQDGIVTISETLADMKTAASKYDADMDGVITPAEIDAAGDIREGAAFAGFIFRHAYELDVNQDSRLSSAELADAAKYIFGTADLDHDGKLTTEEVQNAPNAPLRAAAPTGGDQPPTPPPATASGAGDPAAKPMQAGAGQGTPRSGSAPGETGKGGGKKKKGGGPPGLIKPSIADTMKLNVYADNWFMLYVNGRLVAVDPIQFTPHNVVSVDFLPEYPMTIAVLAKDNADPKTGLEYGSSIGDGGFILKFADGTVTNATWKAKSFFHGPVNGDTANPQVKQEPLPANWWAVDFNDSSWKQAKEYTVEEVDPKQPYFENDFEGAKFIWTNDLALDNTIIFRAKVEKPGWQPRWNTKPDLDVTGAPLK</sequence>
<feature type="region of interest" description="Disordered" evidence="1">
    <location>
        <begin position="651"/>
        <end position="692"/>
    </location>
</feature>
<dbReference type="AlphaFoldDB" id="A0A7W8DM82"/>
<feature type="compositionally biased region" description="Gly residues" evidence="1">
    <location>
        <begin position="360"/>
        <end position="387"/>
    </location>
</feature>
<dbReference type="PROSITE" id="PS00018">
    <property type="entry name" value="EF_HAND_1"/>
    <property type="match status" value="4"/>
</dbReference>
<dbReference type="Gene3D" id="2.60.120.260">
    <property type="entry name" value="Galactose-binding domain-like"/>
    <property type="match status" value="1"/>
</dbReference>
<name>A0A7W8DM82_9BACT</name>
<gene>
    <name evidence="5" type="ORF">HNQ65_004726</name>
</gene>
<dbReference type="InterPro" id="IPR025924">
    <property type="entry name" value="YHYH_dom"/>
</dbReference>
<dbReference type="Proteomes" id="UP000590740">
    <property type="component" value="Unassembled WGS sequence"/>
</dbReference>
<dbReference type="CDD" id="cd00865">
    <property type="entry name" value="PEBP_bact_arch"/>
    <property type="match status" value="1"/>
</dbReference>
<protein>
    <submittedName>
        <fullName evidence="5">Phosphatidylethanolamine-binding protein (PEBP) family uncharacterized protein</fullName>
    </submittedName>
</protein>
<accession>A0A7W8DM82</accession>
<evidence type="ECO:0000313" key="6">
    <source>
        <dbReference type="Proteomes" id="UP000590740"/>
    </source>
</evidence>
<feature type="region of interest" description="Disordered" evidence="1">
    <location>
        <begin position="355"/>
        <end position="417"/>
    </location>
</feature>
<feature type="signal peptide" evidence="2">
    <location>
        <begin position="1"/>
        <end position="21"/>
    </location>
</feature>
<dbReference type="Gene3D" id="3.90.280.10">
    <property type="entry name" value="PEBP-like"/>
    <property type="match status" value="1"/>
</dbReference>
<evidence type="ECO:0000256" key="1">
    <source>
        <dbReference type="SAM" id="MobiDB-lite"/>
    </source>
</evidence>
<feature type="chain" id="PRO_5030580100" evidence="2">
    <location>
        <begin position="22"/>
        <end position="1069"/>
    </location>
</feature>
<feature type="compositionally biased region" description="Low complexity" evidence="1">
    <location>
        <begin position="825"/>
        <end position="834"/>
    </location>
</feature>
<evidence type="ECO:0000256" key="2">
    <source>
        <dbReference type="SAM" id="SignalP"/>
    </source>
</evidence>
<evidence type="ECO:0000313" key="5">
    <source>
        <dbReference type="EMBL" id="MBB5035118.1"/>
    </source>
</evidence>
<dbReference type="PANTHER" id="PTHR30289">
    <property type="entry name" value="UNCHARACTERIZED PROTEIN YBCL-RELATED"/>
    <property type="match status" value="1"/>
</dbReference>
<feature type="domain" description="EF-hand" evidence="3">
    <location>
        <begin position="783"/>
        <end position="800"/>
    </location>
</feature>
<feature type="compositionally biased region" description="Low complexity" evidence="1">
    <location>
        <begin position="806"/>
        <end position="817"/>
    </location>
</feature>
<feature type="region of interest" description="Disordered" evidence="1">
    <location>
        <begin position="806"/>
        <end position="873"/>
    </location>
</feature>
<comment type="caution">
    <text evidence="5">The sequence shown here is derived from an EMBL/GenBank/DDBJ whole genome shotgun (WGS) entry which is preliminary data.</text>
</comment>
<dbReference type="InterPro" id="IPR002048">
    <property type="entry name" value="EF_hand_dom"/>
</dbReference>
<feature type="compositionally biased region" description="Low complexity" evidence="1">
    <location>
        <begin position="659"/>
        <end position="679"/>
    </location>
</feature>
<feature type="domain" description="YHYH" evidence="4">
    <location>
        <begin position="142"/>
        <end position="236"/>
    </location>
</feature>
<evidence type="ECO:0000259" key="3">
    <source>
        <dbReference type="Pfam" id="PF13202"/>
    </source>
</evidence>
<dbReference type="SUPFAM" id="SSF47473">
    <property type="entry name" value="EF-hand"/>
    <property type="match status" value="2"/>
</dbReference>
<dbReference type="Pfam" id="PF14240">
    <property type="entry name" value="YHYH"/>
    <property type="match status" value="1"/>
</dbReference>
<feature type="region of interest" description="Disordered" evidence="1">
    <location>
        <begin position="474"/>
        <end position="496"/>
    </location>
</feature>
<dbReference type="Gene3D" id="1.10.238.10">
    <property type="entry name" value="EF-hand"/>
    <property type="match status" value="2"/>
</dbReference>
<evidence type="ECO:0000259" key="4">
    <source>
        <dbReference type="Pfam" id="PF14240"/>
    </source>
</evidence>
<feature type="domain" description="EF-hand" evidence="3">
    <location>
        <begin position="456"/>
        <end position="472"/>
    </location>
</feature>
<keyword evidence="2" id="KW-0732">Signal</keyword>
<dbReference type="InterPro" id="IPR008914">
    <property type="entry name" value="PEBP"/>
</dbReference>
<dbReference type="Pfam" id="PF01161">
    <property type="entry name" value="PBP"/>
    <property type="match status" value="1"/>
</dbReference>